<keyword evidence="2" id="KW-0132">Cell division</keyword>
<evidence type="ECO:0000256" key="5">
    <source>
        <dbReference type="ARBA" id="ARBA00023306"/>
    </source>
</evidence>
<feature type="compositionally biased region" description="Acidic residues" evidence="6">
    <location>
        <begin position="102"/>
        <end position="111"/>
    </location>
</feature>
<evidence type="ECO:0000259" key="7">
    <source>
        <dbReference type="Pfam" id="PF12896"/>
    </source>
</evidence>
<evidence type="ECO:0000256" key="1">
    <source>
        <dbReference type="ARBA" id="ARBA00016067"/>
    </source>
</evidence>
<dbReference type="GO" id="GO:0005680">
    <property type="term" value="C:anaphase-promoting complex"/>
    <property type="evidence" value="ECO:0007669"/>
    <property type="project" value="InterPro"/>
</dbReference>
<reference evidence="8 9" key="1">
    <citation type="journal article" date="2021" name="Sci. Rep.">
        <title>The genome of the diatom Chaetoceros tenuissimus carries an ancient integrated fragment of an extant virus.</title>
        <authorList>
            <person name="Hongo Y."/>
            <person name="Kimura K."/>
            <person name="Takaki Y."/>
            <person name="Yoshida Y."/>
            <person name="Baba S."/>
            <person name="Kobayashi G."/>
            <person name="Nagasaki K."/>
            <person name="Hano T."/>
            <person name="Tomaru Y."/>
        </authorList>
    </citation>
    <scope>NUCLEOTIDE SEQUENCE [LARGE SCALE GENOMIC DNA]</scope>
    <source>
        <strain evidence="8 9">NIES-3715</strain>
    </source>
</reference>
<dbReference type="GO" id="GO:0051301">
    <property type="term" value="P:cell division"/>
    <property type="evidence" value="ECO:0007669"/>
    <property type="project" value="UniProtKB-KW"/>
</dbReference>
<comment type="caution">
    <text evidence="8">The sequence shown here is derived from an EMBL/GenBank/DDBJ whole genome shotgun (WGS) entry which is preliminary data.</text>
</comment>
<keyword evidence="9" id="KW-1185">Reference proteome</keyword>
<evidence type="ECO:0000256" key="4">
    <source>
        <dbReference type="ARBA" id="ARBA00022786"/>
    </source>
</evidence>
<dbReference type="EMBL" id="BLLK01000045">
    <property type="protein sequence ID" value="GFH52388.1"/>
    <property type="molecule type" value="Genomic_DNA"/>
</dbReference>
<gene>
    <name evidence="8" type="ORF">CTEN210_08864</name>
</gene>
<dbReference type="GO" id="GO:0031145">
    <property type="term" value="P:anaphase-promoting complex-dependent catabolic process"/>
    <property type="evidence" value="ECO:0007669"/>
    <property type="project" value="InterPro"/>
</dbReference>
<evidence type="ECO:0000256" key="3">
    <source>
        <dbReference type="ARBA" id="ARBA00022776"/>
    </source>
</evidence>
<dbReference type="GO" id="GO:0070979">
    <property type="term" value="P:protein K11-linked ubiquitination"/>
    <property type="evidence" value="ECO:0007669"/>
    <property type="project" value="TreeGrafter"/>
</dbReference>
<name>A0AAD3CUJ9_9STRA</name>
<evidence type="ECO:0000313" key="8">
    <source>
        <dbReference type="EMBL" id="GFH52388.1"/>
    </source>
</evidence>
<dbReference type="Proteomes" id="UP001054902">
    <property type="component" value="Unassembled WGS sequence"/>
</dbReference>
<protein>
    <recommendedName>
        <fullName evidence="1">Anaphase-promoting complex subunit 4</fullName>
    </recommendedName>
</protein>
<dbReference type="PANTHER" id="PTHR13260">
    <property type="entry name" value="ANAPHASE PROMOTING COMPLEX SUBUNIT 4 APC4"/>
    <property type="match status" value="1"/>
</dbReference>
<dbReference type="InterPro" id="IPR024789">
    <property type="entry name" value="APC4"/>
</dbReference>
<proteinExistence type="predicted"/>
<dbReference type="PANTHER" id="PTHR13260:SF0">
    <property type="entry name" value="ANAPHASE-PROMOTING COMPLEX SUBUNIT 4"/>
    <property type="match status" value="1"/>
</dbReference>
<feature type="region of interest" description="Disordered" evidence="6">
    <location>
        <begin position="196"/>
        <end position="215"/>
    </location>
</feature>
<dbReference type="AlphaFoldDB" id="A0AAD3CUJ9"/>
<evidence type="ECO:0000313" key="9">
    <source>
        <dbReference type="Proteomes" id="UP001054902"/>
    </source>
</evidence>
<keyword evidence="5" id="KW-0131">Cell cycle</keyword>
<dbReference type="InterPro" id="IPR024790">
    <property type="entry name" value="APC4_long_dom"/>
</dbReference>
<evidence type="ECO:0000256" key="6">
    <source>
        <dbReference type="SAM" id="MobiDB-lite"/>
    </source>
</evidence>
<sequence>MDESMEVSGNDGVENFTPMQTKKRLPQPICYNALCPSMDLIALVLGTVKNRDEADIITQNEAVGSVVMVYRITSWLRMITISHADLTSASAEVMSEHSGDGTDQDVNETDDSSIGVTNLTWSPDGRVLVISLNNGVTLFYDIESCLSPGVPPTPCYALPCAPKVSTEILISQESSESSPMLTRSMTAARKKRLMRMVGKTPSKDKSENVSEQKSSRSQRIKASCWQRIRQRDDDEWNLRKYYIDRSTLFLPPCQYTKEETQSARLSEGFMMAMGLDDESNSKSKQLHAPMARTPLSIYMTLSDDSLSLYLNGRYRVLSIPSPQLTGNETDLVLRQIASTSNFHIMTSLQSASSMKLSLYHISSLSQHRYNLQFISASYSSITNHFNTMKTGMTEAYNVWNTCLRQLDMKFDQMTNLLKRYGVISSDCQNPEDIVRTELLNYILGGHSSRSKESSNAMDQFFTNPMMNDLLLVRMFRTLETNVAGVESLLRKKVLAPIRSLVFDAGELNGIVKVMNAERRFETGKSIASNIGLPALMDSETSARLCEASEILFIISEQCITQMVEIRHRLECMTKWIRGTASQVKARGTALDSAQRENAKKRRVNEHIIRSVADFLSVPLKSTPEELSKKRGSTESMLGILLSDHFDKEKIYFQKKRKPLRKVSNEQSQSSSMYSLIETPSLKVSIRTCEEISRDLFNEPRAVMKETVKSVKISIGESSGQKDIVSALHSRFTDPQKLTSNGGIFKSCEHWNVVAISCSSKYESMQLLQLIAIPTSEGNKESLCSYQTAFVAMPENYSLVKIAFYGDDGNSTLTAELSPSFKEGRQALSLLLRENTEDGQGDEELWLFDYDELEFREISSSVDNSGSLSVRKFDSIFDSVQILSKDDNEGVEAKWRCIRPKSTSSTTSIVVSGSRGIGGLTCNATSTIDLYDLEEDEEESDSEDEEEEGLEVEY</sequence>
<feature type="domain" description="Anaphase-promoting complex subunit 4 long" evidence="7">
    <location>
        <begin position="359"/>
        <end position="579"/>
    </location>
</feature>
<evidence type="ECO:0000256" key="2">
    <source>
        <dbReference type="ARBA" id="ARBA00022618"/>
    </source>
</evidence>
<keyword evidence="4" id="KW-0833">Ubl conjugation pathway</keyword>
<feature type="region of interest" description="Disordered" evidence="6">
    <location>
        <begin position="931"/>
        <end position="953"/>
    </location>
</feature>
<organism evidence="8 9">
    <name type="scientific">Chaetoceros tenuissimus</name>
    <dbReference type="NCBI Taxonomy" id="426638"/>
    <lineage>
        <taxon>Eukaryota</taxon>
        <taxon>Sar</taxon>
        <taxon>Stramenopiles</taxon>
        <taxon>Ochrophyta</taxon>
        <taxon>Bacillariophyta</taxon>
        <taxon>Coscinodiscophyceae</taxon>
        <taxon>Chaetocerotophycidae</taxon>
        <taxon>Chaetocerotales</taxon>
        <taxon>Chaetocerotaceae</taxon>
        <taxon>Chaetoceros</taxon>
    </lineage>
</organism>
<dbReference type="GO" id="GO:0034399">
    <property type="term" value="C:nuclear periphery"/>
    <property type="evidence" value="ECO:0007669"/>
    <property type="project" value="TreeGrafter"/>
</dbReference>
<accession>A0AAD3CUJ9</accession>
<feature type="region of interest" description="Disordered" evidence="6">
    <location>
        <begin position="92"/>
        <end position="111"/>
    </location>
</feature>
<dbReference type="Pfam" id="PF12896">
    <property type="entry name" value="ANAPC4"/>
    <property type="match status" value="1"/>
</dbReference>
<keyword evidence="3" id="KW-0498">Mitosis</keyword>
<feature type="compositionally biased region" description="Basic and acidic residues" evidence="6">
    <location>
        <begin position="201"/>
        <end position="214"/>
    </location>
</feature>